<name>A0A9D4E622_DREPO</name>
<keyword evidence="2" id="KW-1185">Reference proteome</keyword>
<dbReference type="Proteomes" id="UP000828390">
    <property type="component" value="Unassembled WGS sequence"/>
</dbReference>
<sequence length="67" mass="7972">MKRKCPEKNLMACTKKSINVQEQTKESFTTHWQHMQSNQLKRDLEHFKDLLNRSLSSERPNINPTDT</sequence>
<evidence type="ECO:0000313" key="2">
    <source>
        <dbReference type="Proteomes" id="UP000828390"/>
    </source>
</evidence>
<comment type="caution">
    <text evidence="1">The sequence shown here is derived from an EMBL/GenBank/DDBJ whole genome shotgun (WGS) entry which is preliminary data.</text>
</comment>
<reference evidence="1" key="2">
    <citation type="submission" date="2020-11" db="EMBL/GenBank/DDBJ databases">
        <authorList>
            <person name="McCartney M.A."/>
            <person name="Auch B."/>
            <person name="Kono T."/>
            <person name="Mallez S."/>
            <person name="Becker A."/>
            <person name="Gohl D.M."/>
            <person name="Silverstein K.A.T."/>
            <person name="Koren S."/>
            <person name="Bechman K.B."/>
            <person name="Herman A."/>
            <person name="Abrahante J.E."/>
            <person name="Garbe J."/>
        </authorList>
    </citation>
    <scope>NUCLEOTIDE SEQUENCE</scope>
    <source>
        <strain evidence="1">Duluth1</strain>
        <tissue evidence="1">Whole animal</tissue>
    </source>
</reference>
<protein>
    <submittedName>
        <fullName evidence="1">Uncharacterized protein</fullName>
    </submittedName>
</protein>
<organism evidence="1 2">
    <name type="scientific">Dreissena polymorpha</name>
    <name type="common">Zebra mussel</name>
    <name type="synonym">Mytilus polymorpha</name>
    <dbReference type="NCBI Taxonomy" id="45954"/>
    <lineage>
        <taxon>Eukaryota</taxon>
        <taxon>Metazoa</taxon>
        <taxon>Spiralia</taxon>
        <taxon>Lophotrochozoa</taxon>
        <taxon>Mollusca</taxon>
        <taxon>Bivalvia</taxon>
        <taxon>Autobranchia</taxon>
        <taxon>Heteroconchia</taxon>
        <taxon>Euheterodonta</taxon>
        <taxon>Imparidentia</taxon>
        <taxon>Neoheterodontei</taxon>
        <taxon>Myida</taxon>
        <taxon>Dreissenoidea</taxon>
        <taxon>Dreissenidae</taxon>
        <taxon>Dreissena</taxon>
    </lineage>
</organism>
<reference evidence="1" key="1">
    <citation type="journal article" date="2019" name="bioRxiv">
        <title>The Genome of the Zebra Mussel, Dreissena polymorpha: A Resource for Invasive Species Research.</title>
        <authorList>
            <person name="McCartney M.A."/>
            <person name="Auch B."/>
            <person name="Kono T."/>
            <person name="Mallez S."/>
            <person name="Zhang Y."/>
            <person name="Obille A."/>
            <person name="Becker A."/>
            <person name="Abrahante J.E."/>
            <person name="Garbe J."/>
            <person name="Badalamenti J.P."/>
            <person name="Herman A."/>
            <person name="Mangelson H."/>
            <person name="Liachko I."/>
            <person name="Sullivan S."/>
            <person name="Sone E.D."/>
            <person name="Koren S."/>
            <person name="Silverstein K.A.T."/>
            <person name="Beckman K.B."/>
            <person name="Gohl D.M."/>
        </authorList>
    </citation>
    <scope>NUCLEOTIDE SEQUENCE</scope>
    <source>
        <strain evidence="1">Duluth1</strain>
        <tissue evidence="1">Whole animal</tissue>
    </source>
</reference>
<gene>
    <name evidence="1" type="ORF">DPMN_174309</name>
</gene>
<accession>A0A9D4E622</accession>
<evidence type="ECO:0000313" key="1">
    <source>
        <dbReference type="EMBL" id="KAH3772961.1"/>
    </source>
</evidence>
<dbReference type="AlphaFoldDB" id="A0A9D4E622"/>
<dbReference type="EMBL" id="JAIWYP010000009">
    <property type="protein sequence ID" value="KAH3772961.1"/>
    <property type="molecule type" value="Genomic_DNA"/>
</dbReference>
<proteinExistence type="predicted"/>